<evidence type="ECO:0000259" key="2">
    <source>
        <dbReference type="PROSITE" id="PS50106"/>
    </source>
</evidence>
<dbReference type="InterPro" id="IPR001478">
    <property type="entry name" value="PDZ"/>
</dbReference>
<dbReference type="SMART" id="SM00593">
    <property type="entry name" value="RUN"/>
    <property type="match status" value="1"/>
</dbReference>
<dbReference type="WBParaSite" id="PSAMB.scaffold448size50719.g6017.t1">
    <property type="protein sequence ID" value="PSAMB.scaffold448size50719.g6017.t1"/>
    <property type="gene ID" value="PSAMB.scaffold448size50719.g6017"/>
</dbReference>
<dbReference type="InterPro" id="IPR006020">
    <property type="entry name" value="PTB/PI_dom"/>
</dbReference>
<dbReference type="PROSITE" id="PS50826">
    <property type="entry name" value="RUN"/>
    <property type="match status" value="1"/>
</dbReference>
<sequence>MSVSHPFLKQLKFHVLELCQHDGEIGDSNPKLQPFCKALEDILCDGLKGSGSTKTDVGQGRLVIRCCLNRGLLSKCVRLLRADRSLLLTYYEEDSIIGDEIMSELFVSLLIPLETSAKFILNLRACSFLDETWELPCMRRYELVPCEKIGLNILAVLGRLIVTEVESGSVADEDMKIEPGDILDDLFGESLREATVGKTVRLLNDFKGAPIYLSVVKCLYPNGSFYRASFPYLDAAELDKSTILAWREKRQQEIRGLNKEFCFEPESQGENDVTEAVEENSEQTQSGLYKCKVLGYVNVGSVGTVEYIESGVNSVVQNCPEHEKQDVLVELGETDVTIYNAKDPDVILLQHSYPEISSCGRRTDYPLNFSYIAGNTSCNYARTFFCYVFEAKSGEQAKTILKTIADGFDRTHWAV</sequence>
<protein>
    <submittedName>
        <fullName evidence="5">Uncharacterized protein</fullName>
    </submittedName>
</protein>
<dbReference type="Pfam" id="PF00640">
    <property type="entry name" value="PID"/>
    <property type="match status" value="1"/>
</dbReference>
<reference evidence="5" key="1">
    <citation type="submission" date="2022-11" db="UniProtKB">
        <authorList>
            <consortium name="WormBaseParasite"/>
        </authorList>
    </citation>
    <scope>IDENTIFICATION</scope>
</reference>
<dbReference type="SUPFAM" id="SSF140741">
    <property type="entry name" value="RUN domain-like"/>
    <property type="match status" value="1"/>
</dbReference>
<dbReference type="PANTHER" id="PTHR46753">
    <property type="entry name" value="FYVE AND COILED-COIL DOMAIN-CONTAINING PROTEIN 1"/>
    <property type="match status" value="1"/>
</dbReference>
<organism evidence="4 5">
    <name type="scientific">Plectus sambesii</name>
    <dbReference type="NCBI Taxonomy" id="2011161"/>
    <lineage>
        <taxon>Eukaryota</taxon>
        <taxon>Metazoa</taxon>
        <taxon>Ecdysozoa</taxon>
        <taxon>Nematoda</taxon>
        <taxon>Chromadorea</taxon>
        <taxon>Plectida</taxon>
        <taxon>Plectina</taxon>
        <taxon>Plectoidea</taxon>
        <taxon>Plectidae</taxon>
        <taxon>Plectus</taxon>
    </lineage>
</organism>
<feature type="domain" description="PDZ" evidence="2">
    <location>
        <begin position="149"/>
        <end position="205"/>
    </location>
</feature>
<dbReference type="PROSITE" id="PS01179">
    <property type="entry name" value="PID"/>
    <property type="match status" value="1"/>
</dbReference>
<dbReference type="PROSITE" id="PS50106">
    <property type="entry name" value="PDZ"/>
    <property type="match status" value="1"/>
</dbReference>
<dbReference type="Proteomes" id="UP000887566">
    <property type="component" value="Unplaced"/>
</dbReference>
<dbReference type="PANTHER" id="PTHR46753:SF3">
    <property type="entry name" value="PDZ DOMAIN-CONTAINING PROTEIN"/>
    <property type="match status" value="1"/>
</dbReference>
<dbReference type="InterPro" id="IPR036034">
    <property type="entry name" value="PDZ_sf"/>
</dbReference>
<accession>A0A914WLI1</accession>
<name>A0A914WLI1_9BILA</name>
<keyword evidence="4" id="KW-1185">Reference proteome</keyword>
<evidence type="ECO:0000313" key="4">
    <source>
        <dbReference type="Proteomes" id="UP000887566"/>
    </source>
</evidence>
<evidence type="ECO:0000313" key="5">
    <source>
        <dbReference type="WBParaSite" id="PSAMB.scaffold448size50719.g6017.t1"/>
    </source>
</evidence>
<feature type="domain" description="RUN" evidence="3">
    <location>
        <begin position="1"/>
        <end position="126"/>
    </location>
</feature>
<feature type="domain" description="PID" evidence="1">
    <location>
        <begin position="343"/>
        <end position="409"/>
    </location>
</feature>
<dbReference type="AlphaFoldDB" id="A0A914WLI1"/>
<dbReference type="InterPro" id="IPR004012">
    <property type="entry name" value="Run_dom"/>
</dbReference>
<dbReference type="SUPFAM" id="SSF50156">
    <property type="entry name" value="PDZ domain-like"/>
    <property type="match status" value="1"/>
</dbReference>
<evidence type="ECO:0000259" key="1">
    <source>
        <dbReference type="PROSITE" id="PS01179"/>
    </source>
</evidence>
<evidence type="ECO:0000259" key="3">
    <source>
        <dbReference type="PROSITE" id="PS50826"/>
    </source>
</evidence>
<dbReference type="Gene3D" id="2.30.42.10">
    <property type="match status" value="1"/>
</dbReference>
<dbReference type="Gene3D" id="1.20.58.900">
    <property type="match status" value="1"/>
</dbReference>
<dbReference type="Pfam" id="PF02759">
    <property type="entry name" value="RUN"/>
    <property type="match status" value="1"/>
</dbReference>
<dbReference type="Gene3D" id="2.30.29.30">
    <property type="entry name" value="Pleckstrin-homology domain (PH domain)/Phosphotyrosine-binding domain (PTB)"/>
    <property type="match status" value="1"/>
</dbReference>
<proteinExistence type="predicted"/>
<dbReference type="InterPro" id="IPR011993">
    <property type="entry name" value="PH-like_dom_sf"/>
</dbReference>
<dbReference type="InterPro" id="IPR037213">
    <property type="entry name" value="Run_dom_sf"/>
</dbReference>
<dbReference type="SUPFAM" id="SSF50729">
    <property type="entry name" value="PH domain-like"/>
    <property type="match status" value="1"/>
</dbReference>